<dbReference type="AlphaFoldDB" id="A0AAW1QHC5"/>
<dbReference type="GO" id="GO:0009507">
    <property type="term" value="C:chloroplast"/>
    <property type="evidence" value="ECO:0007669"/>
    <property type="project" value="UniProtKB-SubCell"/>
</dbReference>
<proteinExistence type="inferred from homology"/>
<dbReference type="HAMAP" id="MF_01813">
    <property type="entry name" value="MenG_UbiE_methyltr"/>
    <property type="match status" value="1"/>
</dbReference>
<dbReference type="Gene3D" id="3.40.50.150">
    <property type="entry name" value="Vaccinia Virus protein VP39"/>
    <property type="match status" value="1"/>
</dbReference>
<comment type="catalytic activity">
    <reaction evidence="4">
        <text>demethylphylloquinol + S-adenosyl-L-methionine = phylloquinol + S-adenosyl-L-homocysteine + H(+)</text>
        <dbReference type="Rhea" id="RHEA:40551"/>
        <dbReference type="ChEBI" id="CHEBI:15378"/>
        <dbReference type="ChEBI" id="CHEBI:28433"/>
        <dbReference type="ChEBI" id="CHEBI:57856"/>
        <dbReference type="ChEBI" id="CHEBI:59789"/>
        <dbReference type="ChEBI" id="CHEBI:87844"/>
        <dbReference type="EC" id="2.1.1.329"/>
    </reaction>
</comment>
<comment type="similarity">
    <text evidence="4">Belongs to the class I-like SAM-binding methyltransferase superfamily. MenG/UbiE family.</text>
</comment>
<feature type="compositionally biased region" description="Polar residues" evidence="5">
    <location>
        <begin position="64"/>
        <end position="79"/>
    </location>
</feature>
<keyword evidence="3 4" id="KW-0949">S-adenosyl-L-methionine</keyword>
<dbReference type="Pfam" id="PF01209">
    <property type="entry name" value="Ubie_methyltran"/>
    <property type="match status" value="1"/>
</dbReference>
<reference evidence="6 7" key="1">
    <citation type="journal article" date="2024" name="Nat. Commun.">
        <title>Phylogenomics reveals the evolutionary origins of lichenization in chlorophyte algae.</title>
        <authorList>
            <person name="Puginier C."/>
            <person name="Libourel C."/>
            <person name="Otte J."/>
            <person name="Skaloud P."/>
            <person name="Haon M."/>
            <person name="Grisel S."/>
            <person name="Petersen M."/>
            <person name="Berrin J.G."/>
            <person name="Delaux P.M."/>
            <person name="Dal Grande F."/>
            <person name="Keller J."/>
        </authorList>
    </citation>
    <scope>NUCLEOTIDE SEQUENCE [LARGE SCALE GENOMIC DNA]</scope>
    <source>
        <strain evidence="6 7">SAG 2145</strain>
    </source>
</reference>
<evidence type="ECO:0000256" key="1">
    <source>
        <dbReference type="ARBA" id="ARBA00022603"/>
    </source>
</evidence>
<dbReference type="EC" id="2.1.1.329" evidence="4"/>
<dbReference type="CDD" id="cd02440">
    <property type="entry name" value="AdoMet_MTases"/>
    <property type="match status" value="1"/>
</dbReference>
<dbReference type="InterPro" id="IPR032904">
    <property type="entry name" value="MenG"/>
</dbReference>
<comment type="caution">
    <text evidence="6">The sequence shown here is derived from an EMBL/GenBank/DDBJ whole genome shotgun (WGS) entry which is preliminary data.</text>
</comment>
<dbReference type="InterPro" id="IPR029063">
    <property type="entry name" value="SAM-dependent_MTases_sf"/>
</dbReference>
<evidence type="ECO:0000256" key="3">
    <source>
        <dbReference type="ARBA" id="ARBA00022691"/>
    </source>
</evidence>
<dbReference type="HAMAP" id="MF_01982">
    <property type="entry name" value="MenG_phylloquinone_subfam"/>
    <property type="match status" value="1"/>
</dbReference>
<accession>A0AAW1QHC5</accession>
<feature type="region of interest" description="Disordered" evidence="5">
    <location>
        <begin position="61"/>
        <end position="80"/>
    </location>
</feature>
<dbReference type="GO" id="GO:0052624">
    <property type="term" value="F:2-phytyl-1,4-naphthoquinone methyltransferase activity"/>
    <property type="evidence" value="ECO:0007669"/>
    <property type="project" value="UniProtKB-UniRule"/>
</dbReference>
<dbReference type="PROSITE" id="PS51608">
    <property type="entry name" value="SAM_MT_UBIE"/>
    <property type="match status" value="1"/>
</dbReference>
<dbReference type="Proteomes" id="UP001438707">
    <property type="component" value="Unassembled WGS sequence"/>
</dbReference>
<feature type="region of interest" description="Disordered" evidence="5">
    <location>
        <begin position="31"/>
        <end position="53"/>
    </location>
</feature>
<name>A0AAW1QHC5_9CHLO</name>
<keyword evidence="2 4" id="KW-0808">Transferase</keyword>
<evidence type="ECO:0000256" key="4">
    <source>
        <dbReference type="HAMAP-Rule" id="MF_03192"/>
    </source>
</evidence>
<evidence type="ECO:0000256" key="2">
    <source>
        <dbReference type="ARBA" id="ARBA00022679"/>
    </source>
</evidence>
<protein>
    <recommendedName>
        <fullName evidence="4">2-phytyl-1,4-beta-naphthoquinone methyltransferase, chloroplastic</fullName>
        <ecNumber evidence="4">2.1.1.329</ecNumber>
    </recommendedName>
    <alternativeName>
        <fullName evidence="4">Demethylphylloquinone methyltransferase</fullName>
    </alternativeName>
    <alternativeName>
        <fullName evidence="4">Menaquinone biosynthesis methyltransferase ubiE-like protein</fullName>
    </alternativeName>
</protein>
<dbReference type="NCBIfam" id="TIGR01934">
    <property type="entry name" value="MenG_MenH_UbiE"/>
    <property type="match status" value="1"/>
</dbReference>
<evidence type="ECO:0000313" key="7">
    <source>
        <dbReference type="Proteomes" id="UP001438707"/>
    </source>
</evidence>
<dbReference type="PROSITE" id="PS01183">
    <property type="entry name" value="UBIE_1"/>
    <property type="match status" value="1"/>
</dbReference>
<dbReference type="InterPro" id="IPR023576">
    <property type="entry name" value="UbiE/COQ5_MeTrFase_CS"/>
</dbReference>
<evidence type="ECO:0000256" key="5">
    <source>
        <dbReference type="SAM" id="MobiDB-lite"/>
    </source>
</evidence>
<dbReference type="PANTHER" id="PTHR43591">
    <property type="entry name" value="METHYLTRANSFERASE"/>
    <property type="match status" value="1"/>
</dbReference>
<keyword evidence="7" id="KW-1185">Reference proteome</keyword>
<dbReference type="EMBL" id="JALJOS010000043">
    <property type="protein sequence ID" value="KAK9820811.1"/>
    <property type="molecule type" value="Genomic_DNA"/>
</dbReference>
<sequence length="314" mass="34271">MLCWAWQHTNVHAALQNSGPDAEAVGTLPKLQSGRPQERSALRPRQSSIPHRGRQVFARAVSGRATSEARQPPDTSQDAATRKQMFNRIAPVYDQMNNVLSLGQHWVWKQMAVKWSRAGGGQRVLDVCTGSGDIAFLLAQAVGPTGEVVGLDFAQDMLDDAAGREEDRVLSVSERSAPMQWVPGDALQLPFDDSSFGAATMGYGLRNVTDIPRALRELYRVLEPGASVAVLDFNNNPNPLVDGFQEFALANAVVPLARAFDVAEDYEYLRPSIKRFPTGYQQEQLAYQAGFAMAVHYSIGFGLMGCLVATKSSS</sequence>
<dbReference type="InterPro" id="IPR004033">
    <property type="entry name" value="UbiE/COQ5_MeTrFase"/>
</dbReference>
<dbReference type="NCBIfam" id="NF001244">
    <property type="entry name" value="PRK00216.1-5"/>
    <property type="match status" value="1"/>
</dbReference>
<dbReference type="SUPFAM" id="SSF53335">
    <property type="entry name" value="S-adenosyl-L-methionine-dependent methyltransferases"/>
    <property type="match status" value="1"/>
</dbReference>
<evidence type="ECO:0000313" key="6">
    <source>
        <dbReference type="EMBL" id="KAK9820811.1"/>
    </source>
</evidence>
<organism evidence="6 7">
    <name type="scientific">Apatococcus lobatus</name>
    <dbReference type="NCBI Taxonomy" id="904363"/>
    <lineage>
        <taxon>Eukaryota</taxon>
        <taxon>Viridiplantae</taxon>
        <taxon>Chlorophyta</taxon>
        <taxon>core chlorophytes</taxon>
        <taxon>Trebouxiophyceae</taxon>
        <taxon>Chlorellales</taxon>
        <taxon>Chlorellaceae</taxon>
        <taxon>Apatococcus</taxon>
    </lineage>
</organism>
<dbReference type="PANTHER" id="PTHR43591:SF24">
    <property type="entry name" value="2-METHOXY-6-POLYPRENYL-1,4-BENZOQUINOL METHYLASE, MITOCHONDRIAL"/>
    <property type="match status" value="1"/>
</dbReference>
<keyword evidence="1 4" id="KW-0489">Methyltransferase</keyword>
<comment type="function">
    <text evidence="4">Involved in the biosynthesis of phylloquinone (vitamin K1). Methyltransferase required for the conversion of 2-phytyl-1,4-beta-naphthoquinol to phylloquinol.</text>
</comment>
<dbReference type="GO" id="GO:0032259">
    <property type="term" value="P:methylation"/>
    <property type="evidence" value="ECO:0007669"/>
    <property type="project" value="UniProtKB-KW"/>
</dbReference>
<keyword evidence="4" id="KW-0150">Chloroplast</keyword>
<keyword evidence="4" id="KW-0934">Plastid</keyword>
<gene>
    <name evidence="4" type="primary">MENG</name>
    <name evidence="6" type="ORF">WJX74_007673</name>
</gene>
<dbReference type="GO" id="GO:0042372">
    <property type="term" value="P:phylloquinone biosynthetic process"/>
    <property type="evidence" value="ECO:0007669"/>
    <property type="project" value="UniProtKB-UniRule"/>
</dbReference>
<comment type="subcellular location">
    <subcellularLocation>
        <location evidence="4">Plastid</location>
        <location evidence="4">Chloroplast</location>
    </subcellularLocation>
</comment>